<accession>A0ACB9RZ49</accession>
<keyword evidence="2" id="KW-1185">Reference proteome</keyword>
<comment type="caution">
    <text evidence="1">The sequence shown here is derived from an EMBL/GenBank/DDBJ whole genome shotgun (WGS) entry which is preliminary data.</text>
</comment>
<dbReference type="Proteomes" id="UP001057402">
    <property type="component" value="Chromosome 3"/>
</dbReference>
<protein>
    <submittedName>
        <fullName evidence="1">Uncharacterized protein</fullName>
    </submittedName>
</protein>
<gene>
    <name evidence="1" type="ORF">MLD38_008770</name>
</gene>
<sequence length="212" mass="23208">MTANSIFSFIKLRQPDKLLRSAAAALPKRSRPLAMPLSPSPSNGTARITLPRVDKDGYGKLLNLPTVDYCSGRRSAHARWHIFIEASITDLLDGYLARKMKLGTAFGAFLDPVADKLMVAATLILLCSKPVEISMFGQWPWMLTVPSAAIIGREWKTATQMTTLIVLLATRDTSLGTPDALVATGVSLRHTLAGLAVWSLIVCMKIWKVFLK</sequence>
<dbReference type="EMBL" id="CM042882">
    <property type="protein sequence ID" value="KAI4382864.1"/>
    <property type="molecule type" value="Genomic_DNA"/>
</dbReference>
<evidence type="ECO:0000313" key="2">
    <source>
        <dbReference type="Proteomes" id="UP001057402"/>
    </source>
</evidence>
<evidence type="ECO:0000313" key="1">
    <source>
        <dbReference type="EMBL" id="KAI4382864.1"/>
    </source>
</evidence>
<reference evidence="2" key="1">
    <citation type="journal article" date="2023" name="Front. Plant Sci.">
        <title>Chromosomal-level genome assembly of Melastoma candidum provides insights into trichome evolution.</title>
        <authorList>
            <person name="Zhong Y."/>
            <person name="Wu W."/>
            <person name="Sun C."/>
            <person name="Zou P."/>
            <person name="Liu Y."/>
            <person name="Dai S."/>
            <person name="Zhou R."/>
        </authorList>
    </citation>
    <scope>NUCLEOTIDE SEQUENCE [LARGE SCALE GENOMIC DNA]</scope>
</reference>
<name>A0ACB9RZ49_9MYRT</name>
<organism evidence="1 2">
    <name type="scientific">Melastoma candidum</name>
    <dbReference type="NCBI Taxonomy" id="119954"/>
    <lineage>
        <taxon>Eukaryota</taxon>
        <taxon>Viridiplantae</taxon>
        <taxon>Streptophyta</taxon>
        <taxon>Embryophyta</taxon>
        <taxon>Tracheophyta</taxon>
        <taxon>Spermatophyta</taxon>
        <taxon>Magnoliopsida</taxon>
        <taxon>eudicotyledons</taxon>
        <taxon>Gunneridae</taxon>
        <taxon>Pentapetalae</taxon>
        <taxon>rosids</taxon>
        <taxon>malvids</taxon>
        <taxon>Myrtales</taxon>
        <taxon>Melastomataceae</taxon>
        <taxon>Melastomatoideae</taxon>
        <taxon>Melastomateae</taxon>
        <taxon>Melastoma</taxon>
    </lineage>
</organism>
<proteinExistence type="predicted"/>